<gene>
    <name evidence="1" type="ORF">F941_01545</name>
</gene>
<sequence>MNHANSAKILQLFKAFFIELLSARAGLYIKQESKKG</sequence>
<proteinExistence type="predicted"/>
<evidence type="ECO:0000313" key="2">
    <source>
        <dbReference type="Proteomes" id="UP000018460"/>
    </source>
</evidence>
<dbReference type="Proteomes" id="UP000018460">
    <property type="component" value="Unassembled WGS sequence"/>
</dbReference>
<evidence type="ECO:0000313" key="1">
    <source>
        <dbReference type="EMBL" id="ENV82779.1"/>
    </source>
</evidence>
<dbReference type="PATRIC" id="fig|1120925.3.peg.1633"/>
<keyword evidence="2" id="KW-1185">Reference proteome</keyword>
<protein>
    <submittedName>
        <fullName evidence="1">Uncharacterized protein</fullName>
    </submittedName>
</protein>
<reference evidence="1 2" key="1">
    <citation type="submission" date="2013-02" db="EMBL/GenBank/DDBJ databases">
        <title>The Genome Sequence of Acinetobacter bouvetii CIP 107468.</title>
        <authorList>
            <consortium name="The Broad Institute Genome Sequencing Platform"/>
            <consortium name="The Broad Institute Genome Sequencing Center for Infectious Disease"/>
            <person name="Cerqueira G."/>
            <person name="Feldgarden M."/>
            <person name="Courvalin P."/>
            <person name="Perichon B."/>
            <person name="Grillot-Courvalin C."/>
            <person name="Clermont D."/>
            <person name="Rocha E."/>
            <person name="Yoon E.-J."/>
            <person name="Nemec A."/>
            <person name="Walker B."/>
            <person name="Young S.K."/>
            <person name="Zeng Q."/>
            <person name="Gargeya S."/>
            <person name="Fitzgerald M."/>
            <person name="Haas B."/>
            <person name="Abouelleil A."/>
            <person name="Alvarado L."/>
            <person name="Arachchi H.M."/>
            <person name="Berlin A.M."/>
            <person name="Chapman S.B."/>
            <person name="Dewar J."/>
            <person name="Goldberg J."/>
            <person name="Griggs A."/>
            <person name="Gujja S."/>
            <person name="Hansen M."/>
            <person name="Howarth C."/>
            <person name="Imamovic A."/>
            <person name="Larimer J."/>
            <person name="McCowan C."/>
            <person name="Murphy C."/>
            <person name="Neiman D."/>
            <person name="Pearson M."/>
            <person name="Priest M."/>
            <person name="Roberts A."/>
            <person name="Saif S."/>
            <person name="Shea T."/>
            <person name="Sisk P."/>
            <person name="Sykes S."/>
            <person name="Wortman J."/>
            <person name="Nusbaum C."/>
            <person name="Birren B."/>
        </authorList>
    </citation>
    <scope>NUCLEOTIDE SEQUENCE [LARGE SCALE GENOMIC DNA]</scope>
    <source>
        <strain evidence="1 2">CIP 107468</strain>
    </source>
</reference>
<comment type="caution">
    <text evidence="1">The sequence shown here is derived from an EMBL/GenBank/DDBJ whole genome shotgun (WGS) entry which is preliminary data.</text>
</comment>
<organism evidence="1 2">
    <name type="scientific">Acinetobacter bouvetii DSM 14964 = CIP 107468</name>
    <dbReference type="NCBI Taxonomy" id="1120925"/>
    <lineage>
        <taxon>Bacteria</taxon>
        <taxon>Pseudomonadati</taxon>
        <taxon>Pseudomonadota</taxon>
        <taxon>Gammaproteobacteria</taxon>
        <taxon>Moraxellales</taxon>
        <taxon>Moraxellaceae</taxon>
        <taxon>Acinetobacter</taxon>
    </lineage>
</organism>
<dbReference type="AlphaFoldDB" id="N9DJE9"/>
<dbReference type="EMBL" id="APQD01000012">
    <property type="protein sequence ID" value="ENV82779.1"/>
    <property type="molecule type" value="Genomic_DNA"/>
</dbReference>
<name>N9DJE9_9GAMM</name>
<accession>N9DJE9</accession>